<feature type="transmembrane region" description="Helical" evidence="1">
    <location>
        <begin position="48"/>
        <end position="68"/>
    </location>
</feature>
<dbReference type="AlphaFoldDB" id="A0A0L6VZP0"/>
<feature type="transmembrane region" description="Helical" evidence="1">
    <location>
        <begin position="12"/>
        <end position="36"/>
    </location>
</feature>
<proteinExistence type="predicted"/>
<dbReference type="EMBL" id="LGTE01000024">
    <property type="protein sequence ID" value="KNZ68676.1"/>
    <property type="molecule type" value="Genomic_DNA"/>
</dbReference>
<keyword evidence="3" id="KW-1185">Reference proteome</keyword>
<dbReference type="RefSeq" id="WP_052218773.1">
    <property type="nucleotide sequence ID" value="NZ_LGTE01000024.1"/>
</dbReference>
<evidence type="ECO:0000313" key="2">
    <source>
        <dbReference type="EMBL" id="KNZ68676.1"/>
    </source>
</evidence>
<name>A0A0L6VZP0_9FIRM</name>
<sequence length="96" mass="10797">MRIFKMPYETELNIKILGGIIDIYQAVCMGVVLIIVTPTLLSMTWLPLVLRIAGIILAAIAGVIFAVVRVGDLNFIQYIYYRSRFFGNAGKIQYPN</sequence>
<evidence type="ECO:0000313" key="3">
    <source>
        <dbReference type="Proteomes" id="UP000037175"/>
    </source>
</evidence>
<protein>
    <recommendedName>
        <fullName evidence="4">PrgI family protein</fullName>
    </recommendedName>
</protein>
<dbReference type="Proteomes" id="UP000037175">
    <property type="component" value="Unassembled WGS sequence"/>
</dbReference>
<keyword evidence="1" id="KW-0812">Transmembrane</keyword>
<evidence type="ECO:0008006" key="4">
    <source>
        <dbReference type="Google" id="ProtNLM"/>
    </source>
</evidence>
<keyword evidence="1" id="KW-0472">Membrane</keyword>
<reference evidence="3" key="1">
    <citation type="submission" date="2015-07" db="EMBL/GenBank/DDBJ databases">
        <title>Complete Genome of Thermincola ferriacetica strain Z-0001T.</title>
        <authorList>
            <person name="Lusk B."/>
            <person name="Badalamenti J.P."/>
            <person name="Parameswaran P."/>
            <person name="Bond D.R."/>
            <person name="Torres C.I."/>
        </authorList>
    </citation>
    <scope>NUCLEOTIDE SEQUENCE [LARGE SCALE GENOMIC DNA]</scope>
    <source>
        <strain evidence="3">Z-0001</strain>
    </source>
</reference>
<comment type="caution">
    <text evidence="2">The sequence shown here is derived from an EMBL/GenBank/DDBJ whole genome shotgun (WGS) entry which is preliminary data.</text>
</comment>
<accession>A0A0L6VZP0</accession>
<keyword evidence="1" id="KW-1133">Transmembrane helix</keyword>
<gene>
    <name evidence="2" type="ORF">Tfer_2768</name>
</gene>
<evidence type="ECO:0000256" key="1">
    <source>
        <dbReference type="SAM" id="Phobius"/>
    </source>
</evidence>
<organism evidence="2 3">
    <name type="scientific">Thermincola ferriacetica</name>
    <dbReference type="NCBI Taxonomy" id="281456"/>
    <lineage>
        <taxon>Bacteria</taxon>
        <taxon>Bacillati</taxon>
        <taxon>Bacillota</taxon>
        <taxon>Clostridia</taxon>
        <taxon>Eubacteriales</taxon>
        <taxon>Thermincolaceae</taxon>
        <taxon>Thermincola</taxon>
    </lineage>
</organism>